<dbReference type="EMBL" id="CAUWAG010000010">
    <property type="protein sequence ID" value="CAJ2508290.1"/>
    <property type="molecule type" value="Genomic_DNA"/>
</dbReference>
<proteinExistence type="predicted"/>
<comment type="caution">
    <text evidence="4">The sequence shown here is derived from an EMBL/GenBank/DDBJ whole genome shotgun (WGS) entry which is preliminary data.</text>
</comment>
<gene>
    <name evidence="4" type="ORF">KHLLAP_LOCUS8758</name>
</gene>
<dbReference type="InterPro" id="IPR049326">
    <property type="entry name" value="Rhodopsin_dom_fungi"/>
</dbReference>
<dbReference type="AlphaFoldDB" id="A0AAI8VPW4"/>
<dbReference type="Pfam" id="PF20684">
    <property type="entry name" value="Fung_rhodopsin"/>
    <property type="match status" value="1"/>
</dbReference>
<reference evidence="4" key="1">
    <citation type="submission" date="2023-10" db="EMBL/GenBank/DDBJ databases">
        <authorList>
            <person name="Hackl T."/>
        </authorList>
    </citation>
    <scope>NUCLEOTIDE SEQUENCE</scope>
</reference>
<feature type="region of interest" description="Disordered" evidence="1">
    <location>
        <begin position="236"/>
        <end position="256"/>
    </location>
</feature>
<evidence type="ECO:0000256" key="2">
    <source>
        <dbReference type="SAM" id="Phobius"/>
    </source>
</evidence>
<feature type="transmembrane region" description="Helical" evidence="2">
    <location>
        <begin position="198"/>
        <end position="216"/>
    </location>
</feature>
<feature type="transmembrane region" description="Helical" evidence="2">
    <location>
        <begin position="50"/>
        <end position="69"/>
    </location>
</feature>
<feature type="transmembrane region" description="Helical" evidence="2">
    <location>
        <begin position="156"/>
        <end position="178"/>
    </location>
</feature>
<evidence type="ECO:0000313" key="5">
    <source>
        <dbReference type="Proteomes" id="UP001295740"/>
    </source>
</evidence>
<feature type="transmembrane region" description="Helical" evidence="2">
    <location>
        <begin position="81"/>
        <end position="101"/>
    </location>
</feature>
<dbReference type="PANTHER" id="PTHR38794">
    <property type="entry name" value="INTEGRAL MEMBRANE PROTEIN"/>
    <property type="match status" value="1"/>
</dbReference>
<feature type="domain" description="Rhodopsin" evidence="3">
    <location>
        <begin position="20"/>
        <end position="217"/>
    </location>
</feature>
<organism evidence="4 5">
    <name type="scientific">Anthostomella pinea</name>
    <dbReference type="NCBI Taxonomy" id="933095"/>
    <lineage>
        <taxon>Eukaryota</taxon>
        <taxon>Fungi</taxon>
        <taxon>Dikarya</taxon>
        <taxon>Ascomycota</taxon>
        <taxon>Pezizomycotina</taxon>
        <taxon>Sordariomycetes</taxon>
        <taxon>Xylariomycetidae</taxon>
        <taxon>Xylariales</taxon>
        <taxon>Xylariaceae</taxon>
        <taxon>Anthostomella</taxon>
    </lineage>
</organism>
<sequence length="291" mass="32187">MLTKWRKLMGIGESVTVLIPQSTAFGKDIAIVSEEELSAAQKTLDMSGTFYSSYVSVSKLSVYVSLLALSPSLMHRYMTHAVGGIVVGWMITSFLGVAFQCGAHGRWDTKGARCINMHGCLAYMAVTNILTDAALIAIPTVIVYPLHTAFGVRVTVIAFYMTRILVIVATICQLVYLSRLFGDNFTLDSFPYYLSAQFVQFTSITASCVVYFWPLLKSLQSGFMLANDPKSSHQQSLATFSKPTLPSTRPSRNGDRRPYIEITLDVEVHQEGNTASSIPAAERYNFAWEQQ</sequence>
<keyword evidence="2" id="KW-0472">Membrane</keyword>
<evidence type="ECO:0000259" key="3">
    <source>
        <dbReference type="Pfam" id="PF20684"/>
    </source>
</evidence>
<feature type="compositionally biased region" description="Polar residues" evidence="1">
    <location>
        <begin position="236"/>
        <end position="251"/>
    </location>
</feature>
<protein>
    <submittedName>
        <fullName evidence="4">Uu.00g094760.m01.CDS01</fullName>
    </submittedName>
</protein>
<keyword evidence="5" id="KW-1185">Reference proteome</keyword>
<name>A0AAI8VPW4_9PEZI</name>
<accession>A0AAI8VPW4</accession>
<keyword evidence="2" id="KW-0812">Transmembrane</keyword>
<feature type="transmembrane region" description="Helical" evidence="2">
    <location>
        <begin position="121"/>
        <end position="144"/>
    </location>
</feature>
<evidence type="ECO:0000313" key="4">
    <source>
        <dbReference type="EMBL" id="CAJ2508290.1"/>
    </source>
</evidence>
<keyword evidence="2" id="KW-1133">Transmembrane helix</keyword>
<evidence type="ECO:0000256" key="1">
    <source>
        <dbReference type="SAM" id="MobiDB-lite"/>
    </source>
</evidence>
<dbReference type="Proteomes" id="UP001295740">
    <property type="component" value="Unassembled WGS sequence"/>
</dbReference>
<dbReference type="PANTHER" id="PTHR38794:SF1">
    <property type="entry name" value="INTEGRAL MEMBRANE PROTEIN"/>
    <property type="match status" value="1"/>
</dbReference>